<dbReference type="InterPro" id="IPR023614">
    <property type="entry name" value="Porin_dom_sf"/>
</dbReference>
<evidence type="ECO:0000256" key="1">
    <source>
        <dbReference type="SAM" id="SignalP"/>
    </source>
</evidence>
<dbReference type="RefSeq" id="WP_007366025.1">
    <property type="nucleotide sequence ID" value="NZ_ACLR01000214.1"/>
</dbReference>
<dbReference type="EMBL" id="ACLR01000214">
    <property type="protein sequence ID" value="EEK16107.1"/>
    <property type="molecule type" value="Genomic_DNA"/>
</dbReference>
<accession>C2MDR9</accession>
<dbReference type="eggNOG" id="COG1730">
    <property type="taxonomic scope" value="Bacteria"/>
</dbReference>
<dbReference type="OrthoDB" id="9768080at2"/>
<dbReference type="AlphaFoldDB" id="C2MDR9"/>
<sequence>MKRFISYLLCGLVLCTVQLSEAQTVDTLSQTSAPAPRRLTIGGYGEAVASRMFYSNNFKRYTDAALYKDARSFGQVDLPHVVFFVGYDFGHGWSLGSEIEFEHGGTESAVEIEEEETGEYESEIERGGEVALEQFWLQKSFSPALNLRIGHMVVPVGATNASHMPTEFFTVYRPEGENTILPCTWHETGIGLWGKLPNWRYEVMGIAGLDADRFNNKDWIHGGSGSPYEFKMATNYACAMRVDNYSVRNLRLSLSGYVGTSGRNTLNATNKYDHIKGLVCIGAFDFQYANPHLILRGNVDYGHLGDSMEITKANRTTRKDSPSPKNSVAKAALAAGLEGGYDLFSASAKLRQLKQRLYLFGRYDYYDSMFQVVPNMTDELEWERQKFTVGLNYYPIPDIVVKAEYSHRMLHKQFNDEPTVSLGIAYFGMFHF</sequence>
<dbReference type="Gene3D" id="2.40.160.10">
    <property type="entry name" value="Porin"/>
    <property type="match status" value="1"/>
</dbReference>
<dbReference type="STRING" id="596327.PORUE0001_1350"/>
<organism evidence="2 3">
    <name type="scientific">Porphyromonas uenonis 60-3</name>
    <dbReference type="NCBI Taxonomy" id="596327"/>
    <lineage>
        <taxon>Bacteria</taxon>
        <taxon>Pseudomonadati</taxon>
        <taxon>Bacteroidota</taxon>
        <taxon>Bacteroidia</taxon>
        <taxon>Bacteroidales</taxon>
        <taxon>Porphyromonadaceae</taxon>
        <taxon>Porphyromonas</taxon>
    </lineage>
</organism>
<evidence type="ECO:0008006" key="4">
    <source>
        <dbReference type="Google" id="ProtNLM"/>
    </source>
</evidence>
<reference evidence="2 3" key="1">
    <citation type="submission" date="2009-04" db="EMBL/GenBank/DDBJ databases">
        <authorList>
            <person name="Sebastian Y."/>
            <person name="Madupu R."/>
            <person name="Durkin A.S."/>
            <person name="Torralba M."/>
            <person name="Methe B."/>
            <person name="Sutton G.G."/>
            <person name="Strausberg R.L."/>
            <person name="Nelson K.E."/>
        </authorList>
    </citation>
    <scope>NUCLEOTIDE SEQUENCE [LARGE SCALE GENOMIC DNA]</scope>
    <source>
        <strain evidence="2 3">60-3</strain>
    </source>
</reference>
<comment type="caution">
    <text evidence="2">The sequence shown here is derived from an EMBL/GenBank/DDBJ whole genome shotgun (WGS) entry which is preliminary data.</text>
</comment>
<protein>
    <recommendedName>
        <fullName evidence="4">Phosphate-selective porin O and P</fullName>
    </recommendedName>
</protein>
<gene>
    <name evidence="2" type="ORF">PORUE0001_1350</name>
</gene>
<name>C2MDR9_9PORP</name>
<dbReference type="SUPFAM" id="SSF56935">
    <property type="entry name" value="Porins"/>
    <property type="match status" value="1"/>
</dbReference>
<proteinExistence type="predicted"/>
<evidence type="ECO:0000313" key="2">
    <source>
        <dbReference type="EMBL" id="EEK16107.1"/>
    </source>
</evidence>
<keyword evidence="1" id="KW-0732">Signal</keyword>
<dbReference type="Proteomes" id="UP000003303">
    <property type="component" value="Unassembled WGS sequence"/>
</dbReference>
<feature type="signal peptide" evidence="1">
    <location>
        <begin position="1"/>
        <end position="22"/>
    </location>
</feature>
<evidence type="ECO:0000313" key="3">
    <source>
        <dbReference type="Proteomes" id="UP000003303"/>
    </source>
</evidence>
<feature type="chain" id="PRO_5002916553" description="Phosphate-selective porin O and P" evidence="1">
    <location>
        <begin position="23"/>
        <end position="432"/>
    </location>
</feature>
<keyword evidence="3" id="KW-1185">Reference proteome</keyword>